<evidence type="ECO:0000313" key="3">
    <source>
        <dbReference type="Proteomes" id="UP000034112"/>
    </source>
</evidence>
<proteinExistence type="predicted"/>
<feature type="domain" description="CHAT" evidence="1">
    <location>
        <begin position="947"/>
        <end position="1230"/>
    </location>
</feature>
<organism evidence="2 3">
    <name type="scientific">Trichoderma harzianum</name>
    <name type="common">Hypocrea lixii</name>
    <dbReference type="NCBI Taxonomy" id="5544"/>
    <lineage>
        <taxon>Eukaryota</taxon>
        <taxon>Fungi</taxon>
        <taxon>Dikarya</taxon>
        <taxon>Ascomycota</taxon>
        <taxon>Pezizomycotina</taxon>
        <taxon>Sordariomycetes</taxon>
        <taxon>Hypocreomycetidae</taxon>
        <taxon>Hypocreales</taxon>
        <taxon>Hypocreaceae</taxon>
        <taxon>Trichoderma</taxon>
    </lineage>
</organism>
<dbReference type="Pfam" id="PF12770">
    <property type="entry name" value="CHAT"/>
    <property type="match status" value="1"/>
</dbReference>
<comment type="caution">
    <text evidence="2">The sequence shown here is derived from an EMBL/GenBank/DDBJ whole genome shotgun (WGS) entry which is preliminary data.</text>
</comment>
<gene>
    <name evidence="2" type="ORF">THAR02_00662</name>
</gene>
<dbReference type="AlphaFoldDB" id="A0A0G0A4Q8"/>
<sequence length="1241" mass="139072">METEPKELAKSSLEDIRRKIRAYRSVGHFAEATLLIEQLPQDIRYSRGVAIEAIQLYLAQGQYRLAAEICDNVPGPSSAEIESESFAFSNQDEEAVAFELLRALTLRVVRFSKVKTALEIAQRFGSAWNLDKPVVLDIIVESRGKTEDRSLLISSADGPEIEVLSGSTSHISEYRALMISFYWKIMVAAAVHGLLDESATKAAALTTISSLRQALQAMNRLQEASSLLYFEIQLIAIPEDAMQPLQKIFNILNGDKWDVERALTLAEIFRLQLQSSDDTVLSKAQDTFKEAQELFNKVSHTFGNIDLDFTRISFDHTLSTEEKFVQIISLVERYFEVNHYGQMMLCLTTALSEPIDAYVEQVKYAIELQQQLADEMGSEMMQNAALMRAAGSANLNASEYGFALNALEPQYMNLSEEVDPKSHTLLATTMSMIYGSFGNNMEALKTAEESLEIAKSGKSYQACSDAALILGLRHLSISEQYPRKSAEDIKWLSSAMDILKEWIDNDAENGYTDGEVQKCILIGKWENLRAFEDPELKFTPVEKPWIERVKNLLPSQTDILKRSELVDLEVSMLMRQGNFLESSKLSTDYLNDLEKLSFVPPMIKAQAYSRAALQEWLFYRAILGENKTTTAEERLQATTQLWSALDLANKSLQQWRQTSSSELIIRSTLALGSLLSDVLSTISEDLERELLSGFMDELQKTEIICDDMRRSVIPIEGLTSLMNKRLLVAKDSSLKIYNLGVRIALRLNDLAEAWTWLQKGKSRAFSDSLGAKLLVPQNLLQRINSDQIACDLLKAEQMNLDTLNQPGVNHILVARELTSIRKRIQEYPPLAEIVRIRNTTLDLEIDPDCLDMALSKTNISRARVKFVDWYVPSSKTKENPQIICFVRTLDGTTRTKELAISVTQVEAWISKAFTYPDMAEHPLNKKTGNRLLQEMNALVDWLTDYSEEGDLLVLSPSGQLNNVPLHALFIEKRPLVERNLVVYASSAAVMSQCLDRSGSGRNCEKRNTEETTAYFAVYEEPLHVEERSLIFSHIKTLSTLLPGNVLVGPEVTKSRFVETASTATWLHYHGHAGYCKEDVLRSSLILSNGEDIFDNRNAENPRLGRDEFSVVDMFNTTMPQGGVHFTIIACESAAQDLSPGDEPLGIIPALLHAGATSVLGCQWPIKSSAGRAFSAAFYDDVKYMQSTTKGGNQAVNLAQALGITVGKMRRGELGVQFKQAYCWASFAMHGLWFFPSFNGET</sequence>
<dbReference type="OrthoDB" id="4887893at2759"/>
<accession>A0A0G0A4Q8</accession>
<dbReference type="Proteomes" id="UP000034112">
    <property type="component" value="Unassembled WGS sequence"/>
</dbReference>
<protein>
    <recommendedName>
        <fullName evidence="1">CHAT domain-containing protein</fullName>
    </recommendedName>
</protein>
<reference evidence="3" key="1">
    <citation type="journal article" date="2015" name="Genome Announc.">
        <title>Draft whole-genome sequence of the biocontrol agent Trichoderma harzianum T6776.</title>
        <authorList>
            <person name="Baroncelli R."/>
            <person name="Piaggeschi G."/>
            <person name="Fiorini L."/>
            <person name="Bertolini E."/>
            <person name="Zapparata A."/>
            <person name="Pe M.E."/>
            <person name="Sarrocco S."/>
            <person name="Vannacci G."/>
        </authorList>
    </citation>
    <scope>NUCLEOTIDE SEQUENCE [LARGE SCALE GENOMIC DNA]</scope>
    <source>
        <strain evidence="3">T6776</strain>
    </source>
</reference>
<dbReference type="EMBL" id="JOKZ01000010">
    <property type="protein sequence ID" value="KKP07232.1"/>
    <property type="molecule type" value="Genomic_DNA"/>
</dbReference>
<evidence type="ECO:0000259" key="1">
    <source>
        <dbReference type="Pfam" id="PF12770"/>
    </source>
</evidence>
<evidence type="ECO:0000313" key="2">
    <source>
        <dbReference type="EMBL" id="KKP07232.1"/>
    </source>
</evidence>
<name>A0A0G0A4Q8_TRIHA</name>
<dbReference type="OMA" id="AWISKAF"/>
<dbReference type="InterPro" id="IPR024983">
    <property type="entry name" value="CHAT_dom"/>
</dbReference>